<evidence type="ECO:0000313" key="3">
    <source>
        <dbReference type="EMBL" id="CAF0826904.1"/>
    </source>
</evidence>
<dbReference type="AlphaFoldDB" id="A0A813RPI9"/>
<reference evidence="2" key="1">
    <citation type="submission" date="2021-02" db="EMBL/GenBank/DDBJ databases">
        <authorList>
            <person name="Nowell W R."/>
        </authorList>
    </citation>
    <scope>NUCLEOTIDE SEQUENCE</scope>
</reference>
<dbReference type="OrthoDB" id="10004110at2759"/>
<evidence type="ECO:0000313" key="6">
    <source>
        <dbReference type="Proteomes" id="UP000663877"/>
    </source>
</evidence>
<name>A0A813RPI9_9BILA</name>
<evidence type="ECO:0000313" key="2">
    <source>
        <dbReference type="EMBL" id="CAF0787847.1"/>
    </source>
</evidence>
<dbReference type="EMBL" id="CAJNOI010000011">
    <property type="protein sequence ID" value="CAF0787847.1"/>
    <property type="molecule type" value="Genomic_DNA"/>
</dbReference>
<evidence type="ECO:0000313" key="5">
    <source>
        <dbReference type="Proteomes" id="UP000663832"/>
    </source>
</evidence>
<dbReference type="Proteomes" id="UP000663832">
    <property type="component" value="Unassembled WGS sequence"/>
</dbReference>
<keyword evidence="5" id="KW-1185">Reference proteome</keyword>
<organism evidence="2 6">
    <name type="scientific">Adineta steineri</name>
    <dbReference type="NCBI Taxonomy" id="433720"/>
    <lineage>
        <taxon>Eukaryota</taxon>
        <taxon>Metazoa</taxon>
        <taxon>Spiralia</taxon>
        <taxon>Gnathifera</taxon>
        <taxon>Rotifera</taxon>
        <taxon>Eurotatoria</taxon>
        <taxon>Bdelloidea</taxon>
        <taxon>Adinetida</taxon>
        <taxon>Adinetidae</taxon>
        <taxon>Adineta</taxon>
    </lineage>
</organism>
<gene>
    <name evidence="2" type="ORF">BJG266_LOCUS4502</name>
    <name evidence="4" type="ORF">QVE165_LOCUS28173</name>
    <name evidence="3" type="ORF">QVE165_LOCUS5571</name>
</gene>
<feature type="region of interest" description="Disordered" evidence="1">
    <location>
        <begin position="27"/>
        <end position="58"/>
    </location>
</feature>
<feature type="compositionally biased region" description="Basic and acidic residues" evidence="1">
    <location>
        <begin position="27"/>
        <end position="42"/>
    </location>
</feature>
<comment type="caution">
    <text evidence="2">The sequence shown here is derived from an EMBL/GenBank/DDBJ whole genome shotgun (WGS) entry which is preliminary data.</text>
</comment>
<evidence type="ECO:0000313" key="4">
    <source>
        <dbReference type="EMBL" id="CAF1244721.1"/>
    </source>
</evidence>
<accession>A0A813RPI9</accession>
<sequence length="111" mass="12290">MADEKVLLEALSSSDFKVSIHDMKQVDAHETEAAEETRKQFGEDPLPSATSDDKNKDTKSLLSIVKAMSTSQRQKVIEELKQKGLGDPLTKEKLVQNAFTVEQTIRGNATN</sequence>
<dbReference type="EMBL" id="CAJNOM010000218">
    <property type="protein sequence ID" value="CAF1244721.1"/>
    <property type="molecule type" value="Genomic_DNA"/>
</dbReference>
<protein>
    <submittedName>
        <fullName evidence="2">Uncharacterized protein</fullName>
    </submittedName>
</protein>
<dbReference type="Proteomes" id="UP000663877">
    <property type="component" value="Unassembled WGS sequence"/>
</dbReference>
<proteinExistence type="predicted"/>
<dbReference type="EMBL" id="CAJNOM010000022">
    <property type="protein sequence ID" value="CAF0826904.1"/>
    <property type="molecule type" value="Genomic_DNA"/>
</dbReference>
<evidence type="ECO:0000256" key="1">
    <source>
        <dbReference type="SAM" id="MobiDB-lite"/>
    </source>
</evidence>